<feature type="signal peptide" evidence="3">
    <location>
        <begin position="1"/>
        <end position="21"/>
    </location>
</feature>
<evidence type="ECO:0000256" key="2">
    <source>
        <dbReference type="ARBA" id="ARBA00023026"/>
    </source>
</evidence>
<dbReference type="Proteomes" id="UP001499854">
    <property type="component" value="Unassembled WGS sequence"/>
</dbReference>
<evidence type="ECO:0000313" key="4">
    <source>
        <dbReference type="EMBL" id="GAA2008304.1"/>
    </source>
</evidence>
<feature type="chain" id="PRO_5046452937" description="Phosphoesterase" evidence="3">
    <location>
        <begin position="22"/>
        <end position="807"/>
    </location>
</feature>
<dbReference type="SUPFAM" id="SSF49313">
    <property type="entry name" value="Cadherin-like"/>
    <property type="match status" value="1"/>
</dbReference>
<dbReference type="InterPro" id="IPR007312">
    <property type="entry name" value="Phosphoesterase"/>
</dbReference>
<dbReference type="PANTHER" id="PTHR31956">
    <property type="entry name" value="NON-SPECIFIC PHOSPHOLIPASE C4-RELATED"/>
    <property type="match status" value="1"/>
</dbReference>
<evidence type="ECO:0000313" key="5">
    <source>
        <dbReference type="Proteomes" id="UP001499854"/>
    </source>
</evidence>
<evidence type="ECO:0000256" key="1">
    <source>
        <dbReference type="ARBA" id="ARBA00022801"/>
    </source>
</evidence>
<protein>
    <recommendedName>
        <fullName evidence="6">Phosphoesterase</fullName>
    </recommendedName>
</protein>
<comment type="caution">
    <text evidence="4">The sequence shown here is derived from an EMBL/GenBank/DDBJ whole genome shotgun (WGS) entry which is preliminary data.</text>
</comment>
<accession>A0ABP5EV59</accession>
<keyword evidence="1" id="KW-0378">Hydrolase</keyword>
<keyword evidence="3" id="KW-0732">Signal</keyword>
<keyword evidence="5" id="KW-1185">Reference proteome</keyword>
<name>A0ABP5EV59_9ACTN</name>
<keyword evidence="2" id="KW-0843">Virulence</keyword>
<evidence type="ECO:0008006" key="6">
    <source>
        <dbReference type="Google" id="ProtNLM"/>
    </source>
</evidence>
<dbReference type="PANTHER" id="PTHR31956:SF8">
    <property type="entry name" value="ACID PHOSPHATASE PHOA (AFU_ORTHOLOGUE AFUA_1G03570)"/>
    <property type="match status" value="1"/>
</dbReference>
<dbReference type="InterPro" id="IPR015919">
    <property type="entry name" value="Cadherin-like_sf"/>
</dbReference>
<organism evidence="4 5">
    <name type="scientific">Catenulispora subtropica</name>
    <dbReference type="NCBI Taxonomy" id="450798"/>
    <lineage>
        <taxon>Bacteria</taxon>
        <taxon>Bacillati</taxon>
        <taxon>Actinomycetota</taxon>
        <taxon>Actinomycetes</taxon>
        <taxon>Catenulisporales</taxon>
        <taxon>Catenulisporaceae</taxon>
        <taxon>Catenulispora</taxon>
    </lineage>
</organism>
<dbReference type="Pfam" id="PF05345">
    <property type="entry name" value="He_PIG"/>
    <property type="match status" value="1"/>
</dbReference>
<sequence length="807" mass="81677">MRRSRPISHVLTSLVAVTAVAAALTLSVGAARASAVASGNLLLNAGGETSQCSMGGWEETTVPGWQLTVGDPVINCYGVPTGAATSTPGSPTKGGAYFQGGSRGSSEMTQVSDVSSAASAIDAGSVHATLSGWLGGIGSYDDAAAVKITYRNASGASLGTSSIGPVLAADRSGTTEFLNRSVTASVPSGTRSILTTVDFTMTGTQNDGMADDLSLALDTAVAAPTLSVPASTVPSFDHVFFVMMENNNYSASSNTVDGGAGVIGNSAAPYINNTLVPMGSLLTNYHANTHNSDPNYEAIAFGNSYGRSTHSTPASNCITDTACTATNNGLSDNLDAIGKSWKQYVQSQTSNCQTTSSGEYENDDVPFYYAAKMKNDNAYCQAHWQPLPQLLNTDLASAATTPAFVWADADSCDDMEDCGIAAGDTWLSQTLPTLFGSPAWTQQKSLLIISWDEDGANSPGGFGPGQANQVATIAIGSQGTVKANFKDAARYDHYSTARVIEGALGLTATMTDNDKWATPYNEVFTNGTGGDTVTVANPGAQTSTAGAAISPLPIQASDSASGQTLTYSATGLPTGLSINGSTGVVSGTPTTAGTSTVNVTATDTTGASGGATFTWTVNPSGTQYSVPFANPGAETGPCGSSGSGHNAQGWTAVSGTPQQICYGAPSYPTTAQGPQPPASPGLALFDGGNGASSSMNQTVDVSSQASRIAGGTLPYSFSAWVGGYSSQNDRAGLVATFLNASGAALGTATLNPVTAAQRGNATELILETAAGTVPVGTVSVQVTVNYTRAAGTDDDGYVDDIAMTFGD</sequence>
<gene>
    <name evidence="4" type="ORF">GCM10009838_88290</name>
</gene>
<dbReference type="EMBL" id="BAAAQM010000105">
    <property type="protein sequence ID" value="GAA2008304.1"/>
    <property type="molecule type" value="Genomic_DNA"/>
</dbReference>
<dbReference type="Gene3D" id="3.40.720.10">
    <property type="entry name" value="Alkaline Phosphatase, subunit A"/>
    <property type="match status" value="1"/>
</dbReference>
<evidence type="ECO:0000256" key="3">
    <source>
        <dbReference type="SAM" id="SignalP"/>
    </source>
</evidence>
<reference evidence="5" key="1">
    <citation type="journal article" date="2019" name="Int. J. Syst. Evol. Microbiol.">
        <title>The Global Catalogue of Microorganisms (GCM) 10K type strain sequencing project: providing services to taxonomists for standard genome sequencing and annotation.</title>
        <authorList>
            <consortium name="The Broad Institute Genomics Platform"/>
            <consortium name="The Broad Institute Genome Sequencing Center for Infectious Disease"/>
            <person name="Wu L."/>
            <person name="Ma J."/>
        </authorList>
    </citation>
    <scope>NUCLEOTIDE SEQUENCE [LARGE SCALE GENOMIC DNA]</scope>
    <source>
        <strain evidence="5">JCM 16013</strain>
    </source>
</reference>
<proteinExistence type="predicted"/>
<dbReference type="InterPro" id="IPR017850">
    <property type="entry name" value="Alkaline_phosphatase_core_sf"/>
</dbReference>